<dbReference type="RefSeq" id="WP_068592137.1">
    <property type="nucleotide sequence ID" value="NZ_LRXL01000037.1"/>
</dbReference>
<dbReference type="Proteomes" id="UP000077013">
    <property type="component" value="Unassembled WGS sequence"/>
</dbReference>
<gene>
    <name evidence="1" type="ORF">ULVI_09430</name>
</gene>
<protein>
    <submittedName>
        <fullName evidence="1">Uncharacterized protein</fullName>
    </submittedName>
</protein>
<proteinExistence type="predicted"/>
<dbReference type="AlphaFoldDB" id="A0A167HNA3"/>
<evidence type="ECO:0000313" key="2">
    <source>
        <dbReference type="Proteomes" id="UP000077013"/>
    </source>
</evidence>
<keyword evidence="2" id="KW-1185">Reference proteome</keyword>
<accession>A0A167HNA3</accession>
<reference evidence="1 2" key="1">
    <citation type="submission" date="2016-02" db="EMBL/GenBank/DDBJ databases">
        <title>Ulvibacter sp. LPB0005, isolated from Thais luteostoma.</title>
        <authorList>
            <person name="Shin S.-K."/>
            <person name="Yi H."/>
        </authorList>
    </citation>
    <scope>NUCLEOTIDE SEQUENCE [LARGE SCALE GENOMIC DNA]</scope>
    <source>
        <strain evidence="1 2">LPB0005</strain>
    </source>
</reference>
<sequence>MSYYFYNEVKVDLMRAKLHVTINDNWWPDEMHKLIESIDFLYNVQLVLKYIKVKKNESGFPYYVLPINVLKEDDKNINQVVELISHSLMNKYPKVQPELFNVLAKRFKIEYQLDLKLLKYNSPGSLDFLGIGKCLEVITNFFLKLRQDNREKSRYLDGEYLRNIRKRKEYEELKNLVSQNESKRQLDKISLSRAEEELKSLKIRNVQEFLILVNKFDDLPLSKFSLVREKVESSLDLLDELRVFDKLDNIQIVPDDENDY</sequence>
<dbReference type="STRING" id="1763537.ULVI_09430"/>
<dbReference type="EMBL" id="LRXL01000037">
    <property type="protein sequence ID" value="OAB78793.1"/>
    <property type="molecule type" value="Genomic_DNA"/>
</dbReference>
<comment type="caution">
    <text evidence="1">The sequence shown here is derived from an EMBL/GenBank/DDBJ whole genome shotgun (WGS) entry which is preliminary data.</text>
</comment>
<name>A0A167HNA3_9FLAO</name>
<evidence type="ECO:0000313" key="1">
    <source>
        <dbReference type="EMBL" id="OAB78793.1"/>
    </source>
</evidence>
<organism evidence="1 2">
    <name type="scientific">Cochleicola gelatinilyticus</name>
    <dbReference type="NCBI Taxonomy" id="1763537"/>
    <lineage>
        <taxon>Bacteria</taxon>
        <taxon>Pseudomonadati</taxon>
        <taxon>Bacteroidota</taxon>
        <taxon>Flavobacteriia</taxon>
        <taxon>Flavobacteriales</taxon>
        <taxon>Flavobacteriaceae</taxon>
        <taxon>Cochleicola</taxon>
    </lineage>
</organism>